<reference evidence="11 12" key="1">
    <citation type="submission" date="2020-08" db="EMBL/GenBank/DDBJ databases">
        <title>The genome sequence of type strain Novosphingobium piscinae KCTC 42194.</title>
        <authorList>
            <person name="Liu Y."/>
        </authorList>
    </citation>
    <scope>NUCLEOTIDE SEQUENCE [LARGE SCALE GENOMIC DNA]</scope>
    <source>
        <strain evidence="11 12">KCTC 42194</strain>
    </source>
</reference>
<keyword evidence="5" id="KW-0813">Transport</keyword>
<name>A0A7X1FYC0_9SPHN</name>
<dbReference type="GO" id="GO:0034257">
    <property type="term" value="F:nicotinamide riboside transmembrane transporter activity"/>
    <property type="evidence" value="ECO:0007669"/>
    <property type="project" value="InterPro"/>
</dbReference>
<keyword evidence="8 10" id="KW-1133">Transmembrane helix</keyword>
<dbReference type="EMBL" id="JACLAX010000006">
    <property type="protein sequence ID" value="MBC2669151.1"/>
    <property type="molecule type" value="Genomic_DNA"/>
</dbReference>
<accession>A0A7X1FYC0</accession>
<keyword evidence="7 10" id="KW-0812">Transmembrane</keyword>
<evidence type="ECO:0000256" key="7">
    <source>
        <dbReference type="ARBA" id="ARBA00022692"/>
    </source>
</evidence>
<dbReference type="PANTHER" id="PTHR36122">
    <property type="entry name" value="NICOTINAMIDE RIBOSIDE TRANSPORTER PNUC"/>
    <property type="match status" value="1"/>
</dbReference>
<dbReference type="InterPro" id="IPR006419">
    <property type="entry name" value="NMN_transpt_PnuC"/>
</dbReference>
<comment type="caution">
    <text evidence="11">The sequence shown here is derived from an EMBL/GenBank/DDBJ whole genome shotgun (WGS) entry which is preliminary data.</text>
</comment>
<feature type="transmembrane region" description="Helical" evidence="10">
    <location>
        <begin position="6"/>
        <end position="39"/>
    </location>
</feature>
<comment type="subcellular location">
    <subcellularLocation>
        <location evidence="2">Cell membrane</location>
        <topology evidence="2">Multi-pass membrane protein</topology>
    </subcellularLocation>
</comment>
<evidence type="ECO:0000256" key="6">
    <source>
        <dbReference type="ARBA" id="ARBA00022475"/>
    </source>
</evidence>
<feature type="transmembrane region" description="Helical" evidence="10">
    <location>
        <begin position="87"/>
        <end position="105"/>
    </location>
</feature>
<proteinExistence type="inferred from homology"/>
<gene>
    <name evidence="11" type="ORF">H7F53_08345</name>
</gene>
<keyword evidence="12" id="KW-1185">Reference proteome</keyword>
<sequence length="187" mass="20600">MNTLEWIAAALGVVNIALLVRRSVWNFAFGMAMVGLYAFVFREARLYGEAALQVFFFAAQGWGWWLWVRAGGAESQVPVRWLTPLSRAVWLVATAALSLNLGWVMHRFTDAALPYADSAITGASIAAQILLGLRRVENWVLWIAIDLGSIAVYLAKGLYPTAGLYVLFLALSVVGLREWIAAARVAR</sequence>
<feature type="transmembrane region" description="Helical" evidence="10">
    <location>
        <begin position="162"/>
        <end position="180"/>
    </location>
</feature>
<evidence type="ECO:0000256" key="10">
    <source>
        <dbReference type="SAM" id="Phobius"/>
    </source>
</evidence>
<evidence type="ECO:0000313" key="12">
    <source>
        <dbReference type="Proteomes" id="UP000551327"/>
    </source>
</evidence>
<dbReference type="NCBIfam" id="TIGR01528">
    <property type="entry name" value="NMN_trans_PnuC"/>
    <property type="match status" value="1"/>
</dbReference>
<evidence type="ECO:0000256" key="9">
    <source>
        <dbReference type="ARBA" id="ARBA00023136"/>
    </source>
</evidence>
<evidence type="ECO:0000313" key="11">
    <source>
        <dbReference type="EMBL" id="MBC2669151.1"/>
    </source>
</evidence>
<evidence type="ECO:0000256" key="5">
    <source>
        <dbReference type="ARBA" id="ARBA00022448"/>
    </source>
</evidence>
<dbReference type="Proteomes" id="UP000551327">
    <property type="component" value="Unassembled WGS sequence"/>
</dbReference>
<evidence type="ECO:0000256" key="8">
    <source>
        <dbReference type="ARBA" id="ARBA00022989"/>
    </source>
</evidence>
<keyword evidence="9 10" id="KW-0472">Membrane</keyword>
<dbReference type="PANTHER" id="PTHR36122:SF2">
    <property type="entry name" value="NICOTINAMIDE RIBOSIDE TRANSPORTER PNUC"/>
    <property type="match status" value="1"/>
</dbReference>
<dbReference type="GO" id="GO:0005886">
    <property type="term" value="C:plasma membrane"/>
    <property type="evidence" value="ECO:0007669"/>
    <property type="project" value="UniProtKB-SubCell"/>
</dbReference>
<protein>
    <recommendedName>
        <fullName evidence="4">Nicotinamide riboside transporter PnuC</fullName>
    </recommendedName>
</protein>
<dbReference type="AlphaFoldDB" id="A0A7X1FYC0"/>
<comment type="function">
    <text evidence="1">Required for nicotinamide riboside transport across the inner membrane.</text>
</comment>
<evidence type="ECO:0000256" key="2">
    <source>
        <dbReference type="ARBA" id="ARBA00004651"/>
    </source>
</evidence>
<feature type="transmembrane region" description="Helical" evidence="10">
    <location>
        <begin position="112"/>
        <end position="133"/>
    </location>
</feature>
<feature type="transmembrane region" description="Helical" evidence="10">
    <location>
        <begin position="46"/>
        <end position="67"/>
    </location>
</feature>
<evidence type="ECO:0000256" key="3">
    <source>
        <dbReference type="ARBA" id="ARBA00006669"/>
    </source>
</evidence>
<feature type="transmembrane region" description="Helical" evidence="10">
    <location>
        <begin position="139"/>
        <end position="155"/>
    </location>
</feature>
<dbReference type="Pfam" id="PF04973">
    <property type="entry name" value="NMN_transporter"/>
    <property type="match status" value="1"/>
</dbReference>
<keyword evidence="6" id="KW-1003">Cell membrane</keyword>
<evidence type="ECO:0000256" key="4">
    <source>
        <dbReference type="ARBA" id="ARBA00017522"/>
    </source>
</evidence>
<organism evidence="11 12">
    <name type="scientific">Novosphingobium piscinae</name>
    <dbReference type="NCBI Taxonomy" id="1507448"/>
    <lineage>
        <taxon>Bacteria</taxon>
        <taxon>Pseudomonadati</taxon>
        <taxon>Pseudomonadota</taxon>
        <taxon>Alphaproteobacteria</taxon>
        <taxon>Sphingomonadales</taxon>
        <taxon>Sphingomonadaceae</taxon>
        <taxon>Novosphingobium</taxon>
    </lineage>
</organism>
<evidence type="ECO:0000256" key="1">
    <source>
        <dbReference type="ARBA" id="ARBA00002672"/>
    </source>
</evidence>
<dbReference type="RefSeq" id="WP_185679033.1">
    <property type="nucleotide sequence ID" value="NZ_JACLAX010000006.1"/>
</dbReference>
<comment type="similarity">
    <text evidence="3">Belongs to the nicotinamide ribonucleoside (NR) uptake permease (TC 4.B.1) family.</text>
</comment>